<proteinExistence type="predicted"/>
<evidence type="ECO:0000313" key="2">
    <source>
        <dbReference type="Proteomes" id="UP000694005"/>
    </source>
</evidence>
<name>A0A8D9M0M8_BRACM</name>
<dbReference type="AlphaFoldDB" id="A0A8D9M0M8"/>
<accession>A0A8D9M0M8</accession>
<dbReference type="EMBL" id="LS974618">
    <property type="protein sequence ID" value="CAG7893873.1"/>
    <property type="molecule type" value="Genomic_DNA"/>
</dbReference>
<protein>
    <submittedName>
        <fullName evidence="1">Uncharacterized protein</fullName>
    </submittedName>
</protein>
<gene>
    <name evidence="1" type="ORF">BRAPAZ1V2_A02P28250.2</name>
</gene>
<dbReference type="Gramene" id="A02p28250.2_BraZ1">
    <property type="protein sequence ID" value="A02p28250.2_BraZ1.CDS"/>
    <property type="gene ID" value="A02g28250.2_BraZ1"/>
</dbReference>
<evidence type="ECO:0000313" key="1">
    <source>
        <dbReference type="EMBL" id="CAG7893873.1"/>
    </source>
</evidence>
<organism evidence="1 2">
    <name type="scientific">Brassica campestris</name>
    <name type="common">Field mustard</name>
    <dbReference type="NCBI Taxonomy" id="3711"/>
    <lineage>
        <taxon>Eukaryota</taxon>
        <taxon>Viridiplantae</taxon>
        <taxon>Streptophyta</taxon>
        <taxon>Embryophyta</taxon>
        <taxon>Tracheophyta</taxon>
        <taxon>Spermatophyta</taxon>
        <taxon>Magnoliopsida</taxon>
        <taxon>eudicotyledons</taxon>
        <taxon>Gunneridae</taxon>
        <taxon>Pentapetalae</taxon>
        <taxon>rosids</taxon>
        <taxon>malvids</taxon>
        <taxon>Brassicales</taxon>
        <taxon>Brassicaceae</taxon>
        <taxon>Brassiceae</taxon>
        <taxon>Brassica</taxon>
    </lineage>
</organism>
<reference evidence="1 2" key="1">
    <citation type="submission" date="2021-07" db="EMBL/GenBank/DDBJ databases">
        <authorList>
            <consortium name="Genoscope - CEA"/>
            <person name="William W."/>
        </authorList>
    </citation>
    <scope>NUCLEOTIDE SEQUENCE [LARGE SCALE GENOMIC DNA]</scope>
</reference>
<sequence length="123" mass="13139">MDPNVIGSTSLNPKIVGGRHVDSLLYDISSSENPTSRTHFYFDSESNIGFQGSEDGSASTATKYGGVKKIVSLTLLQSSCALRKLTALKKQMGGATSHNLNAPGNFSVVSHRLHAQPVMMQTL</sequence>
<dbReference type="Proteomes" id="UP000694005">
    <property type="component" value="Chromosome A02"/>
</dbReference>